<keyword evidence="1" id="KW-0812">Transmembrane</keyword>
<protein>
    <submittedName>
        <fullName evidence="2">Uncharacterized protein</fullName>
    </submittedName>
</protein>
<dbReference type="AlphaFoldDB" id="A0A6C0D215"/>
<organism evidence="2">
    <name type="scientific">viral metagenome</name>
    <dbReference type="NCBI Taxonomy" id="1070528"/>
    <lineage>
        <taxon>unclassified sequences</taxon>
        <taxon>metagenomes</taxon>
        <taxon>organismal metagenomes</taxon>
    </lineage>
</organism>
<evidence type="ECO:0000313" key="2">
    <source>
        <dbReference type="EMBL" id="QHT10114.1"/>
    </source>
</evidence>
<reference evidence="2" key="1">
    <citation type="journal article" date="2020" name="Nature">
        <title>Giant virus diversity and host interactions through global metagenomics.</title>
        <authorList>
            <person name="Schulz F."/>
            <person name="Roux S."/>
            <person name="Paez-Espino D."/>
            <person name="Jungbluth S."/>
            <person name="Walsh D.A."/>
            <person name="Denef V.J."/>
            <person name="McMahon K.D."/>
            <person name="Konstantinidis K.T."/>
            <person name="Eloe-Fadrosh E.A."/>
            <person name="Kyrpides N.C."/>
            <person name="Woyke T."/>
        </authorList>
    </citation>
    <scope>NUCLEOTIDE SEQUENCE</scope>
    <source>
        <strain evidence="2">GVMAG-M-3300023174-104</strain>
    </source>
</reference>
<dbReference type="EMBL" id="MN739518">
    <property type="protein sequence ID" value="QHT10114.1"/>
    <property type="molecule type" value="Genomic_DNA"/>
</dbReference>
<proteinExistence type="predicted"/>
<keyword evidence="1" id="KW-0472">Membrane</keyword>
<evidence type="ECO:0000256" key="1">
    <source>
        <dbReference type="SAM" id="Phobius"/>
    </source>
</evidence>
<keyword evidence="1" id="KW-1133">Transmembrane helix</keyword>
<feature type="transmembrane region" description="Helical" evidence="1">
    <location>
        <begin position="6"/>
        <end position="24"/>
    </location>
</feature>
<name>A0A6C0D215_9ZZZZ</name>
<accession>A0A6C0D215</accession>
<sequence length="183" mass="19788">MDSMLWVGIIIVVILLFIVFLLFFSKNSTMNSAGTKEDLGSSSSNNIDECPKCVKCSECPSLTTCPPSSTSSNLPNTPNVQTPYINVKLNTTYGGSPKIKCSVSSDDYTPLNGTTYVSETNVAKLSCNVKPESSGLDSVCTTSFIPNGEPKYFTLSMKNTEPLLLDPLRKSYGYVDCTLTNTT</sequence>